<accession>A0A5C3KCX9</accession>
<gene>
    <name evidence="2" type="ORF">FA15DRAFT_675955</name>
</gene>
<dbReference type="AlphaFoldDB" id="A0A5C3KCX9"/>
<organism evidence="2 3">
    <name type="scientific">Coprinopsis marcescibilis</name>
    <name type="common">Agaric fungus</name>
    <name type="synonym">Psathyrella marcescibilis</name>
    <dbReference type="NCBI Taxonomy" id="230819"/>
    <lineage>
        <taxon>Eukaryota</taxon>
        <taxon>Fungi</taxon>
        <taxon>Dikarya</taxon>
        <taxon>Basidiomycota</taxon>
        <taxon>Agaricomycotina</taxon>
        <taxon>Agaricomycetes</taxon>
        <taxon>Agaricomycetidae</taxon>
        <taxon>Agaricales</taxon>
        <taxon>Agaricineae</taxon>
        <taxon>Psathyrellaceae</taxon>
        <taxon>Coprinopsis</taxon>
    </lineage>
</organism>
<dbReference type="OrthoDB" id="2750929at2759"/>
<name>A0A5C3KCX9_COPMA</name>
<dbReference type="EMBL" id="ML210483">
    <property type="protein sequence ID" value="TFK17627.1"/>
    <property type="molecule type" value="Genomic_DNA"/>
</dbReference>
<evidence type="ECO:0000256" key="1">
    <source>
        <dbReference type="SAM" id="MobiDB-lite"/>
    </source>
</evidence>
<feature type="region of interest" description="Disordered" evidence="1">
    <location>
        <begin position="20"/>
        <end position="43"/>
    </location>
</feature>
<protein>
    <submittedName>
        <fullName evidence="2">Uncharacterized protein</fullName>
    </submittedName>
</protein>
<proteinExistence type="predicted"/>
<evidence type="ECO:0000313" key="3">
    <source>
        <dbReference type="Proteomes" id="UP000307440"/>
    </source>
</evidence>
<keyword evidence="3" id="KW-1185">Reference proteome</keyword>
<evidence type="ECO:0000313" key="2">
    <source>
        <dbReference type="EMBL" id="TFK17627.1"/>
    </source>
</evidence>
<feature type="compositionally biased region" description="Pro residues" evidence="1">
    <location>
        <begin position="26"/>
        <end position="35"/>
    </location>
</feature>
<dbReference type="Proteomes" id="UP000307440">
    <property type="component" value="Unassembled WGS sequence"/>
</dbReference>
<sequence length="269" mass="30204">MRLIPPTGDLSDMRTVLLRYSDPKDPSPIPSPSPSSSPSSRIPSRFPTDTRGFFYLHAAQDTHGRLLPSTQLRFRLLPTADPAHFASGTDLTQPCGARWAQPLDKLLRYPMYQPLLRLMVQDGFLEQRVYERVCRAVLKRTGGRNALGSEFFFEFGMSKKVLGYADGGKEEAVELRFRPHALALNLPGYSGTGIARVERAEAFGTTLVLRVVEALTPPNPDDLYVQKEGQLLKWCYPTGVETVWQKTPRVPLPAHVLERLPVAEDRELF</sequence>
<reference evidence="2 3" key="1">
    <citation type="journal article" date="2019" name="Nat. Ecol. Evol.">
        <title>Megaphylogeny resolves global patterns of mushroom evolution.</title>
        <authorList>
            <person name="Varga T."/>
            <person name="Krizsan K."/>
            <person name="Foldi C."/>
            <person name="Dima B."/>
            <person name="Sanchez-Garcia M."/>
            <person name="Sanchez-Ramirez S."/>
            <person name="Szollosi G.J."/>
            <person name="Szarkandi J.G."/>
            <person name="Papp V."/>
            <person name="Albert L."/>
            <person name="Andreopoulos W."/>
            <person name="Angelini C."/>
            <person name="Antonin V."/>
            <person name="Barry K.W."/>
            <person name="Bougher N.L."/>
            <person name="Buchanan P."/>
            <person name="Buyck B."/>
            <person name="Bense V."/>
            <person name="Catcheside P."/>
            <person name="Chovatia M."/>
            <person name="Cooper J."/>
            <person name="Damon W."/>
            <person name="Desjardin D."/>
            <person name="Finy P."/>
            <person name="Geml J."/>
            <person name="Haridas S."/>
            <person name="Hughes K."/>
            <person name="Justo A."/>
            <person name="Karasinski D."/>
            <person name="Kautmanova I."/>
            <person name="Kiss B."/>
            <person name="Kocsube S."/>
            <person name="Kotiranta H."/>
            <person name="LaButti K.M."/>
            <person name="Lechner B.E."/>
            <person name="Liimatainen K."/>
            <person name="Lipzen A."/>
            <person name="Lukacs Z."/>
            <person name="Mihaltcheva S."/>
            <person name="Morgado L.N."/>
            <person name="Niskanen T."/>
            <person name="Noordeloos M.E."/>
            <person name="Ohm R.A."/>
            <person name="Ortiz-Santana B."/>
            <person name="Ovrebo C."/>
            <person name="Racz N."/>
            <person name="Riley R."/>
            <person name="Savchenko A."/>
            <person name="Shiryaev A."/>
            <person name="Soop K."/>
            <person name="Spirin V."/>
            <person name="Szebenyi C."/>
            <person name="Tomsovsky M."/>
            <person name="Tulloss R.E."/>
            <person name="Uehling J."/>
            <person name="Grigoriev I.V."/>
            <person name="Vagvolgyi C."/>
            <person name="Papp T."/>
            <person name="Martin F.M."/>
            <person name="Miettinen O."/>
            <person name="Hibbett D.S."/>
            <person name="Nagy L.G."/>
        </authorList>
    </citation>
    <scope>NUCLEOTIDE SEQUENCE [LARGE SCALE GENOMIC DNA]</scope>
    <source>
        <strain evidence="2 3">CBS 121175</strain>
    </source>
</reference>